<dbReference type="SMART" id="SM00404">
    <property type="entry name" value="PTPc_motif"/>
    <property type="match status" value="1"/>
</dbReference>
<name>S0DJ82_9VIRU</name>
<evidence type="ECO:0000256" key="1">
    <source>
        <dbReference type="ARBA" id="ARBA00009580"/>
    </source>
</evidence>
<dbReference type="InterPro" id="IPR050348">
    <property type="entry name" value="Protein-Tyr_Phosphatase"/>
</dbReference>
<dbReference type="SMART" id="SM00194">
    <property type="entry name" value="PTPc"/>
    <property type="match status" value="1"/>
</dbReference>
<dbReference type="InterPro" id="IPR000242">
    <property type="entry name" value="PTP_cat"/>
</dbReference>
<evidence type="ECO:0000313" key="4">
    <source>
        <dbReference type="EMBL" id="CCQ19286.1"/>
    </source>
</evidence>
<dbReference type="PROSITE" id="PS50055">
    <property type="entry name" value="TYR_PHOSPHATASE_PTP"/>
    <property type="match status" value="1"/>
</dbReference>
<evidence type="ECO:0000259" key="3">
    <source>
        <dbReference type="PROSITE" id="PS50056"/>
    </source>
</evidence>
<comment type="similarity">
    <text evidence="1">Belongs to the protein-tyrosine phosphatase family.</text>
</comment>
<dbReference type="EMBL" id="HF562923">
    <property type="protein sequence ID" value="CCQ19286.1"/>
    <property type="molecule type" value="Genomic_DNA"/>
</dbReference>
<dbReference type="Gene3D" id="3.90.190.10">
    <property type="entry name" value="Protein tyrosine phosphatase superfamily"/>
    <property type="match status" value="1"/>
</dbReference>
<gene>
    <name evidence="4" type="primary">ptp-epsilon</name>
    <name evidence="4" type="ORF">CSKBV_26.2</name>
</gene>
<protein>
    <submittedName>
        <fullName evidence="4">PTP-epsilon</fullName>
    </submittedName>
</protein>
<feature type="domain" description="Tyrosine specific protein phosphatases" evidence="3">
    <location>
        <begin position="204"/>
        <end position="287"/>
    </location>
</feature>
<dbReference type="GO" id="GO:0004725">
    <property type="term" value="F:protein tyrosine phosphatase activity"/>
    <property type="evidence" value="ECO:0007669"/>
    <property type="project" value="InterPro"/>
</dbReference>
<dbReference type="InterPro" id="IPR029021">
    <property type="entry name" value="Prot-tyrosine_phosphatase-like"/>
</dbReference>
<accession>S0DJ82</accession>
<sequence>MYSYISHISRELKCKELLEFVRQSDFKEIAAEEHKAILSKPVGGTFQECQKAANKPLNRLKYPNCFDHSRVVLPVEKKRQDYINANYVDGYNHERKFICMQAPMHHTNYDLWRTVWMHHSRIIVMFCEKSVFNRQVYDAYWFYMQGTLNCEKFTIKTKKIDTQSTYILTTLEVTDGTPASQEVLHFAFTAWSDMKLPASLEDVLNFVLAVRHNHEEIKAKLIQEGCKYCSPPIIVHSLMGVDRSAAFCAVDIEISQYNNTGIISLASTVVKIREQRHNSLADYHYYLFCYRVLAKYVNLFRPRKDVDSLKRTTSHAVSLIKNLSISKLFNLKNN</sequence>
<dbReference type="Pfam" id="PF00102">
    <property type="entry name" value="Y_phosphatase"/>
    <property type="match status" value="1"/>
</dbReference>
<dbReference type="SUPFAM" id="SSF52799">
    <property type="entry name" value="(Phosphotyrosine protein) phosphatases II"/>
    <property type="match status" value="1"/>
</dbReference>
<dbReference type="PROSITE" id="PS50056">
    <property type="entry name" value="TYR_PHOSPHATASE_2"/>
    <property type="match status" value="1"/>
</dbReference>
<dbReference type="PRINTS" id="PR00700">
    <property type="entry name" value="PRTYPHPHTASE"/>
</dbReference>
<feature type="domain" description="Tyrosine-protein phosphatase" evidence="2">
    <location>
        <begin position="22"/>
        <end position="296"/>
    </location>
</feature>
<dbReference type="InterPro" id="IPR003595">
    <property type="entry name" value="Tyr_Pase_cat"/>
</dbReference>
<dbReference type="PANTHER" id="PTHR19134">
    <property type="entry name" value="RECEPTOR-TYPE TYROSINE-PROTEIN PHOSPHATASE"/>
    <property type="match status" value="1"/>
</dbReference>
<organism evidence="4">
    <name type="scientific">Cotesia sesamiae Kitale bracovirus</name>
    <dbReference type="NCBI Taxonomy" id="452648"/>
    <lineage>
        <taxon>Viruses</taxon>
        <taxon>Viruses incertae sedis</taxon>
        <taxon>Polydnaviriformidae</taxon>
        <taxon>Bracoviriform</taxon>
        <taxon>Cotesia sesamiae bracovirus</taxon>
    </lineage>
</organism>
<reference evidence="4" key="1">
    <citation type="journal article" date="2013" name="PLoS ONE">
        <title>Adaptive selection on bracovirus genomes drives the specialization of cotesia parasitoid wasps.</title>
        <authorList>
            <person name="Jancek S."/>
            <person name="Bezier A."/>
            <person name="Gayral P."/>
            <person name="Paillusson C."/>
            <person name="Kaiser L."/>
            <person name="Dupas S."/>
            <person name="Le Ru B.P."/>
            <person name="Barbe V."/>
            <person name="Periquet G."/>
            <person name="Drezen J.-M."/>
            <person name="Herniou E.A."/>
        </authorList>
    </citation>
    <scope>NUCLEOTIDE SEQUENCE</scope>
    <source>
        <strain evidence="4">Kitale</strain>
    </source>
</reference>
<dbReference type="InterPro" id="IPR000387">
    <property type="entry name" value="Tyr_Pase_dom"/>
</dbReference>
<proteinExistence type="inferred from homology"/>
<dbReference type="PANTHER" id="PTHR19134:SF449">
    <property type="entry name" value="TYROSINE-PROTEIN PHOSPHATASE 1"/>
    <property type="match status" value="1"/>
</dbReference>
<evidence type="ECO:0000259" key="2">
    <source>
        <dbReference type="PROSITE" id="PS50055"/>
    </source>
</evidence>